<evidence type="ECO:0000259" key="2">
    <source>
        <dbReference type="Pfam" id="PF13439"/>
    </source>
</evidence>
<dbReference type="GO" id="GO:0016757">
    <property type="term" value="F:glycosyltransferase activity"/>
    <property type="evidence" value="ECO:0007669"/>
    <property type="project" value="InterPro"/>
</dbReference>
<dbReference type="AlphaFoldDB" id="A0A2H0V7L5"/>
<evidence type="ECO:0000259" key="1">
    <source>
        <dbReference type="Pfam" id="PF00534"/>
    </source>
</evidence>
<sequence length="380" mass="43785">MKKTLLITLDFPPQNGGVANYWANLLKHLPEERLVVLAPEYDNSLDFDIEQKYLIYRKRLISHDRWVWPKWLPFLWQSFKVCRMEKPDQLIVGQVLPGGTVAWLLKKFLNTPYILSFHGLDIAMAQKTSKKRKLFKMLVNSAEKIIVNSNFTKNKLLEVSGRSNLDIEVVYPGASIIPIENYNQTMLEDIKERYNIKNKQVLLSVGRLVERKGFDQAIRAMVEVKKRLPFVHYLIVGRGSDKNRLESIIHHHNLHKYVTILTDISNEELPYLYQLADLFVMPSRELADGDVEGFGIVYLEANLFKIPVLAGNSGGVPEAVEDGVSGVLVDPHNISDIQQKMYALLDNKEQLRHMGELAEERVKTKFDWQIQAEKLEVFLS</sequence>
<feature type="domain" description="Glycosyl transferase family 1" evidence="1">
    <location>
        <begin position="189"/>
        <end position="360"/>
    </location>
</feature>
<dbReference type="InterPro" id="IPR050194">
    <property type="entry name" value="Glycosyltransferase_grp1"/>
</dbReference>
<evidence type="ECO:0000313" key="4">
    <source>
        <dbReference type="Proteomes" id="UP000229901"/>
    </source>
</evidence>
<comment type="caution">
    <text evidence="3">The sequence shown here is derived from an EMBL/GenBank/DDBJ whole genome shotgun (WGS) entry which is preliminary data.</text>
</comment>
<reference evidence="4" key="1">
    <citation type="submission" date="2017-09" db="EMBL/GenBank/DDBJ databases">
        <title>Depth-based differentiation of microbial function through sediment-hosted aquifers and enrichment of novel symbionts in the deep terrestrial subsurface.</title>
        <authorList>
            <person name="Probst A.J."/>
            <person name="Ladd B."/>
            <person name="Jarett J.K."/>
            <person name="Geller-Mcgrath D.E."/>
            <person name="Sieber C.M.K."/>
            <person name="Emerson J.B."/>
            <person name="Anantharaman K."/>
            <person name="Thomas B.C."/>
            <person name="Malmstrom R."/>
            <person name="Stieglmeier M."/>
            <person name="Klingl A."/>
            <person name="Woyke T."/>
            <person name="Ryan C.M."/>
            <person name="Banfield J.F."/>
        </authorList>
    </citation>
    <scope>NUCLEOTIDE SEQUENCE [LARGE SCALE GENOMIC DNA]</scope>
</reference>
<dbReference type="PANTHER" id="PTHR45947">
    <property type="entry name" value="SULFOQUINOVOSYL TRANSFERASE SQD2"/>
    <property type="match status" value="1"/>
</dbReference>
<dbReference type="InterPro" id="IPR028098">
    <property type="entry name" value="Glyco_trans_4-like_N"/>
</dbReference>
<proteinExistence type="predicted"/>
<dbReference type="EMBL" id="PFAP01000007">
    <property type="protein sequence ID" value="PIR94379.1"/>
    <property type="molecule type" value="Genomic_DNA"/>
</dbReference>
<dbReference type="CDD" id="cd03801">
    <property type="entry name" value="GT4_PimA-like"/>
    <property type="match status" value="1"/>
</dbReference>
<feature type="domain" description="Glycosyltransferase subfamily 4-like N-terminal" evidence="2">
    <location>
        <begin position="16"/>
        <end position="173"/>
    </location>
</feature>
<organism evidence="3 4">
    <name type="scientific">Candidatus Falkowbacteria bacterium CG10_big_fil_rev_8_21_14_0_10_39_11</name>
    <dbReference type="NCBI Taxonomy" id="1974565"/>
    <lineage>
        <taxon>Bacteria</taxon>
        <taxon>Candidatus Falkowiibacteriota</taxon>
    </lineage>
</organism>
<dbReference type="Proteomes" id="UP000229901">
    <property type="component" value="Unassembled WGS sequence"/>
</dbReference>
<dbReference type="SUPFAM" id="SSF53756">
    <property type="entry name" value="UDP-Glycosyltransferase/glycogen phosphorylase"/>
    <property type="match status" value="1"/>
</dbReference>
<gene>
    <name evidence="3" type="ORF">COT97_01580</name>
</gene>
<evidence type="ECO:0000313" key="3">
    <source>
        <dbReference type="EMBL" id="PIR94379.1"/>
    </source>
</evidence>
<dbReference type="PANTHER" id="PTHR45947:SF14">
    <property type="entry name" value="SLL1723 PROTEIN"/>
    <property type="match status" value="1"/>
</dbReference>
<dbReference type="Gene3D" id="3.40.50.2000">
    <property type="entry name" value="Glycogen Phosphorylase B"/>
    <property type="match status" value="2"/>
</dbReference>
<dbReference type="Pfam" id="PF13439">
    <property type="entry name" value="Glyco_transf_4"/>
    <property type="match status" value="1"/>
</dbReference>
<dbReference type="InterPro" id="IPR001296">
    <property type="entry name" value="Glyco_trans_1"/>
</dbReference>
<name>A0A2H0V7L5_9BACT</name>
<protein>
    <recommendedName>
        <fullName evidence="5">Glycosyltransferase family 4 protein</fullName>
    </recommendedName>
</protein>
<evidence type="ECO:0008006" key="5">
    <source>
        <dbReference type="Google" id="ProtNLM"/>
    </source>
</evidence>
<dbReference type="Pfam" id="PF00534">
    <property type="entry name" value="Glycos_transf_1"/>
    <property type="match status" value="1"/>
</dbReference>
<accession>A0A2H0V7L5</accession>